<dbReference type="Proteomes" id="UP000223596">
    <property type="component" value="Unassembled WGS sequence"/>
</dbReference>
<dbReference type="InterPro" id="IPR051016">
    <property type="entry name" value="Diverse_Substrate_AcTransf"/>
</dbReference>
<feature type="domain" description="N-acetyltransferase" evidence="4">
    <location>
        <begin position="3"/>
        <end position="153"/>
    </location>
</feature>
<evidence type="ECO:0000256" key="2">
    <source>
        <dbReference type="ARBA" id="ARBA00022679"/>
    </source>
</evidence>
<dbReference type="RefSeq" id="WP_003517366.1">
    <property type="nucleotide sequence ID" value="NZ_CP013828.1"/>
</dbReference>
<dbReference type="GO" id="GO:0005840">
    <property type="term" value="C:ribosome"/>
    <property type="evidence" value="ECO:0007669"/>
    <property type="project" value="UniProtKB-KW"/>
</dbReference>
<dbReference type="Gene3D" id="3.40.630.30">
    <property type="match status" value="1"/>
</dbReference>
<accession>A0AB36TIM2</accession>
<dbReference type="PANTHER" id="PTHR10545">
    <property type="entry name" value="DIAMINE N-ACETYLTRANSFERASE"/>
    <property type="match status" value="1"/>
</dbReference>
<keyword evidence="2" id="KW-0808">Transferase</keyword>
<evidence type="ECO:0000259" key="4">
    <source>
        <dbReference type="PROSITE" id="PS51186"/>
    </source>
</evidence>
<reference evidence="5 6" key="1">
    <citation type="submission" date="2017-09" db="EMBL/GenBank/DDBJ databases">
        <title>Evaluation of Pacific Biosciences Sequencing Technology to Finishing C. thermocellum Genome Sequences.</title>
        <authorList>
            <person name="Brown S."/>
        </authorList>
    </citation>
    <scope>NUCLEOTIDE SEQUENCE [LARGE SCALE GENOMIC DNA]</scope>
    <source>
        <strain evidence="5 6">AD2</strain>
    </source>
</reference>
<dbReference type="GO" id="GO:0008080">
    <property type="term" value="F:N-acetyltransferase activity"/>
    <property type="evidence" value="ECO:0007669"/>
    <property type="project" value="TreeGrafter"/>
</dbReference>
<dbReference type="InterPro" id="IPR000182">
    <property type="entry name" value="GNAT_dom"/>
</dbReference>
<organism evidence="5 6">
    <name type="scientific">Acetivibrio thermocellus AD2</name>
    <dbReference type="NCBI Taxonomy" id="1138384"/>
    <lineage>
        <taxon>Bacteria</taxon>
        <taxon>Bacillati</taxon>
        <taxon>Bacillota</taxon>
        <taxon>Clostridia</taxon>
        <taxon>Eubacteriales</taxon>
        <taxon>Oscillospiraceae</taxon>
        <taxon>Acetivibrio</taxon>
    </lineage>
</organism>
<keyword evidence="3" id="KW-0012">Acyltransferase</keyword>
<evidence type="ECO:0000256" key="3">
    <source>
        <dbReference type="ARBA" id="ARBA00023315"/>
    </source>
</evidence>
<comment type="similarity">
    <text evidence="1">Belongs to the acetyltransferase family.</text>
</comment>
<dbReference type="AlphaFoldDB" id="A0AB36TIM2"/>
<dbReference type="EMBL" id="PDBW01000001">
    <property type="protein sequence ID" value="PFH03623.1"/>
    <property type="molecule type" value="Genomic_DNA"/>
</dbReference>
<evidence type="ECO:0000313" key="5">
    <source>
        <dbReference type="EMBL" id="PFH03623.1"/>
    </source>
</evidence>
<evidence type="ECO:0000313" key="6">
    <source>
        <dbReference type="Proteomes" id="UP000223596"/>
    </source>
</evidence>
<dbReference type="PROSITE" id="PS51186">
    <property type="entry name" value="GNAT"/>
    <property type="match status" value="1"/>
</dbReference>
<dbReference type="SUPFAM" id="SSF55729">
    <property type="entry name" value="Acyl-CoA N-acyltransferases (Nat)"/>
    <property type="match status" value="1"/>
</dbReference>
<dbReference type="Pfam" id="PF00583">
    <property type="entry name" value="Acetyltransf_1"/>
    <property type="match status" value="1"/>
</dbReference>
<dbReference type="GeneID" id="35804522"/>
<dbReference type="PANTHER" id="PTHR10545:SF29">
    <property type="entry name" value="GH14572P-RELATED"/>
    <property type="match status" value="1"/>
</dbReference>
<dbReference type="CDD" id="cd04301">
    <property type="entry name" value="NAT_SF"/>
    <property type="match status" value="1"/>
</dbReference>
<dbReference type="FunFam" id="3.40.630.30:FF:000064">
    <property type="entry name" value="GNAT family acetyltransferase"/>
    <property type="match status" value="1"/>
</dbReference>
<protein>
    <submittedName>
        <fullName evidence="5">Ribosomal protein S18 acetylase RimI-like enzyme</fullName>
    </submittedName>
</protein>
<keyword evidence="5" id="KW-0687">Ribonucleoprotein</keyword>
<sequence length="179" mass="20202">MDLHIREADISDSALVLSFIKELAEFEGMGKEVTTTEAELRESLFQKRQANVLIAEIDGNPAAFALFYPVYSTFSGRQNLFLEDLFVKEEYRGKGIGKALMKQLAKKALQMGAKRLDWYVLEDNKSGSRFYKHLGAVPLLDRRTYRMSEKSLESLANGVMTNVKNKFIPSGSTDKGNSY</sequence>
<dbReference type="InterPro" id="IPR016181">
    <property type="entry name" value="Acyl_CoA_acyltransferase"/>
</dbReference>
<evidence type="ECO:0000256" key="1">
    <source>
        <dbReference type="ARBA" id="ARBA00008694"/>
    </source>
</evidence>
<keyword evidence="5" id="KW-0689">Ribosomal protein</keyword>
<comment type="caution">
    <text evidence="5">The sequence shown here is derived from an EMBL/GenBank/DDBJ whole genome shotgun (WGS) entry which is preliminary data.</text>
</comment>
<proteinExistence type="inferred from homology"/>
<name>A0AB36TIM2_ACETH</name>
<gene>
    <name evidence="5" type="ORF">M972_112435</name>
</gene>